<evidence type="ECO:0000313" key="1">
    <source>
        <dbReference type="EMBL" id="ESW18035.1"/>
    </source>
</evidence>
<accession>V7BLX3</accession>
<dbReference type="Proteomes" id="UP000000226">
    <property type="component" value="Chromosome 6"/>
</dbReference>
<sequence length="126" mass="14143">MKLCTEEVKITKGRDSGSRRPKFPIYHRVMNAELRKVQFWKDAADLLERQLESINEGIGAHVHQVLFLRLQTSPRSLCSIPLRGKGSKGGGSLRQLAHCLLKLLFGSSSCLLGSLEHFHPLRILLA</sequence>
<dbReference type="EMBL" id="CM002293">
    <property type="protein sequence ID" value="ESW18035.1"/>
    <property type="molecule type" value="Genomic_DNA"/>
</dbReference>
<name>V7BLX3_PHAVU</name>
<organism evidence="1 2">
    <name type="scientific">Phaseolus vulgaris</name>
    <name type="common">Kidney bean</name>
    <name type="synonym">French bean</name>
    <dbReference type="NCBI Taxonomy" id="3885"/>
    <lineage>
        <taxon>Eukaryota</taxon>
        <taxon>Viridiplantae</taxon>
        <taxon>Streptophyta</taxon>
        <taxon>Embryophyta</taxon>
        <taxon>Tracheophyta</taxon>
        <taxon>Spermatophyta</taxon>
        <taxon>Magnoliopsida</taxon>
        <taxon>eudicotyledons</taxon>
        <taxon>Gunneridae</taxon>
        <taxon>Pentapetalae</taxon>
        <taxon>rosids</taxon>
        <taxon>fabids</taxon>
        <taxon>Fabales</taxon>
        <taxon>Fabaceae</taxon>
        <taxon>Papilionoideae</taxon>
        <taxon>50 kb inversion clade</taxon>
        <taxon>NPAAA clade</taxon>
        <taxon>indigoferoid/millettioid clade</taxon>
        <taxon>Phaseoleae</taxon>
        <taxon>Phaseolus</taxon>
    </lineage>
</organism>
<evidence type="ECO:0000313" key="2">
    <source>
        <dbReference type="Proteomes" id="UP000000226"/>
    </source>
</evidence>
<dbReference type="AlphaFoldDB" id="V7BLX3"/>
<keyword evidence="2" id="KW-1185">Reference proteome</keyword>
<reference evidence="2" key="1">
    <citation type="journal article" date="2014" name="Nat. Genet.">
        <title>A reference genome for common bean and genome-wide analysis of dual domestications.</title>
        <authorList>
            <person name="Schmutz J."/>
            <person name="McClean P.E."/>
            <person name="Mamidi S."/>
            <person name="Wu G.A."/>
            <person name="Cannon S.B."/>
            <person name="Grimwood J."/>
            <person name="Jenkins J."/>
            <person name="Shu S."/>
            <person name="Song Q."/>
            <person name="Chavarro C."/>
            <person name="Torres-Torres M."/>
            <person name="Geffroy V."/>
            <person name="Moghaddam S.M."/>
            <person name="Gao D."/>
            <person name="Abernathy B."/>
            <person name="Barry K."/>
            <person name="Blair M."/>
            <person name="Brick M.A."/>
            <person name="Chovatia M."/>
            <person name="Gepts P."/>
            <person name="Goodstein D.M."/>
            <person name="Gonzales M."/>
            <person name="Hellsten U."/>
            <person name="Hyten D.L."/>
            <person name="Jia G."/>
            <person name="Kelly J.D."/>
            <person name="Kudrna D."/>
            <person name="Lee R."/>
            <person name="Richard M.M."/>
            <person name="Miklas P.N."/>
            <person name="Osorno J.M."/>
            <person name="Rodrigues J."/>
            <person name="Thareau V."/>
            <person name="Urrea C.A."/>
            <person name="Wang M."/>
            <person name="Yu Y."/>
            <person name="Zhang M."/>
            <person name="Wing R.A."/>
            <person name="Cregan P.B."/>
            <person name="Rokhsar D.S."/>
            <person name="Jackson S.A."/>
        </authorList>
    </citation>
    <scope>NUCLEOTIDE SEQUENCE [LARGE SCALE GENOMIC DNA]</scope>
    <source>
        <strain evidence="2">cv. G19833</strain>
    </source>
</reference>
<protein>
    <submittedName>
        <fullName evidence="1">Uncharacterized protein</fullName>
    </submittedName>
</protein>
<dbReference type="SMR" id="V7BLX3"/>
<dbReference type="Gramene" id="ESW18035">
    <property type="protein sequence ID" value="ESW18035"/>
    <property type="gene ID" value="PHAVU_006G007700g"/>
</dbReference>
<proteinExistence type="predicted"/>
<gene>
    <name evidence="1" type="ORF">PHAVU_006G007700g</name>
</gene>